<reference evidence="2" key="1">
    <citation type="journal article" date="2017" name="Nat. Ecol. Evol.">
        <title>Genome expansion and lineage-specific genetic innovations in the forest pathogenic fungi Armillaria.</title>
        <authorList>
            <person name="Sipos G."/>
            <person name="Prasanna A.N."/>
            <person name="Walter M.C."/>
            <person name="O'Connor E."/>
            <person name="Balint B."/>
            <person name="Krizsan K."/>
            <person name="Kiss B."/>
            <person name="Hess J."/>
            <person name="Varga T."/>
            <person name="Slot J."/>
            <person name="Riley R."/>
            <person name="Boka B."/>
            <person name="Rigling D."/>
            <person name="Barry K."/>
            <person name="Lee J."/>
            <person name="Mihaltcheva S."/>
            <person name="LaButti K."/>
            <person name="Lipzen A."/>
            <person name="Waldron R."/>
            <person name="Moloney N.M."/>
            <person name="Sperisen C."/>
            <person name="Kredics L."/>
            <person name="Vagvoelgyi C."/>
            <person name="Patrignani A."/>
            <person name="Fitzpatrick D."/>
            <person name="Nagy I."/>
            <person name="Doyle S."/>
            <person name="Anderson J.B."/>
            <person name="Grigoriev I.V."/>
            <person name="Gueldener U."/>
            <person name="Muensterkoetter M."/>
            <person name="Nagy L.G."/>
        </authorList>
    </citation>
    <scope>NUCLEOTIDE SEQUENCE [LARGE SCALE GENOMIC DNA]</scope>
    <source>
        <strain evidence="2">C18/9</strain>
    </source>
</reference>
<dbReference type="AlphaFoldDB" id="A0A284QRU3"/>
<dbReference type="EMBL" id="FUEG01000001">
    <property type="protein sequence ID" value="SJK99199.1"/>
    <property type="molecule type" value="Genomic_DNA"/>
</dbReference>
<keyword evidence="2" id="KW-1185">Reference proteome</keyword>
<organism evidence="1 2">
    <name type="scientific">Armillaria ostoyae</name>
    <name type="common">Armillaria root rot fungus</name>
    <dbReference type="NCBI Taxonomy" id="47428"/>
    <lineage>
        <taxon>Eukaryota</taxon>
        <taxon>Fungi</taxon>
        <taxon>Dikarya</taxon>
        <taxon>Basidiomycota</taxon>
        <taxon>Agaricomycotina</taxon>
        <taxon>Agaricomycetes</taxon>
        <taxon>Agaricomycetidae</taxon>
        <taxon>Agaricales</taxon>
        <taxon>Marasmiineae</taxon>
        <taxon>Physalacriaceae</taxon>
        <taxon>Armillaria</taxon>
    </lineage>
</organism>
<dbReference type="Proteomes" id="UP000219338">
    <property type="component" value="Unassembled WGS sequence"/>
</dbReference>
<gene>
    <name evidence="1" type="ORF">ARMOST_02489</name>
</gene>
<accession>A0A284QRU3</accession>
<proteinExistence type="predicted"/>
<evidence type="ECO:0000313" key="2">
    <source>
        <dbReference type="Proteomes" id="UP000219338"/>
    </source>
</evidence>
<sequence>MFRNVRFMWVTHVQIPPNDVDQKSKNNSDNCHLLQMEIWEMDTSKPGEMELVPPCVPGNWRTKVDVLP</sequence>
<evidence type="ECO:0000313" key="1">
    <source>
        <dbReference type="EMBL" id="SJK99199.1"/>
    </source>
</evidence>
<protein>
    <submittedName>
        <fullName evidence="1">Uncharacterized protein</fullName>
    </submittedName>
</protein>
<name>A0A284QRU3_ARMOS</name>